<evidence type="ECO:0000256" key="2">
    <source>
        <dbReference type="SAM" id="MobiDB-lite"/>
    </source>
</evidence>
<dbReference type="eggNOG" id="ENOG502QTWK">
    <property type="taxonomic scope" value="Eukaryota"/>
</dbReference>
<dbReference type="KEGG" id="cvr:CHLNCDRAFT_142721"/>
<evidence type="ECO:0000313" key="4">
    <source>
        <dbReference type="Proteomes" id="UP000008141"/>
    </source>
</evidence>
<dbReference type="InParanoid" id="E1Z8K5"/>
<feature type="compositionally biased region" description="Low complexity" evidence="2">
    <location>
        <begin position="113"/>
        <end position="125"/>
    </location>
</feature>
<dbReference type="Proteomes" id="UP000008141">
    <property type="component" value="Unassembled WGS sequence"/>
</dbReference>
<dbReference type="STRING" id="554065.E1Z8K5"/>
<reference evidence="3 4" key="1">
    <citation type="journal article" date="2010" name="Plant Cell">
        <title>The Chlorella variabilis NC64A genome reveals adaptation to photosymbiosis, coevolution with viruses, and cryptic sex.</title>
        <authorList>
            <person name="Blanc G."/>
            <person name="Duncan G."/>
            <person name="Agarkova I."/>
            <person name="Borodovsky M."/>
            <person name="Gurnon J."/>
            <person name="Kuo A."/>
            <person name="Lindquist E."/>
            <person name="Lucas S."/>
            <person name="Pangilinan J."/>
            <person name="Polle J."/>
            <person name="Salamov A."/>
            <person name="Terry A."/>
            <person name="Yamada T."/>
            <person name="Dunigan D.D."/>
            <person name="Grigoriev I.V."/>
            <person name="Claverie J.M."/>
            <person name="Van Etten J.L."/>
        </authorList>
    </citation>
    <scope>NUCLEOTIDE SEQUENCE [LARGE SCALE GENOMIC DNA]</scope>
    <source>
        <strain evidence="3 4">NC64A</strain>
    </source>
</reference>
<feature type="region of interest" description="Disordered" evidence="2">
    <location>
        <begin position="104"/>
        <end position="125"/>
    </location>
</feature>
<dbReference type="EMBL" id="GL433839">
    <property type="protein sequence ID" value="EFN57624.1"/>
    <property type="molecule type" value="Genomic_DNA"/>
</dbReference>
<dbReference type="RefSeq" id="XP_005849726.1">
    <property type="nucleotide sequence ID" value="XM_005849664.1"/>
</dbReference>
<evidence type="ECO:0000313" key="3">
    <source>
        <dbReference type="EMBL" id="EFN57624.1"/>
    </source>
</evidence>
<sequence>MREAASAPLRGGRFDGRLPPNPSNTLCPPEQQREKQRAAELAVIEQDAMALRQLVAGALPPSQAGEPRVQDAGPHSLAAPSQQQAVQGGLLSSLTLHALLEEPHPRHPMHQHGSPPGAGAGLPADPSALAAYMAGLEDSSTMLQRQLMHLQASTSDGPVGNGVSKPFRSARHAPGTREVFVLGKWLEVETRRFNATYSRKDERTPLVDFLLLAAAKAKAIYSQAYAELARQVTQQCEERGRLMADVVLSRVHAAYAVVKDRAERAEVRLEMAELQLEQERAAADAYKVELQDELARLRAELTTALSMGGGGGHVDVMSVVLGPRGEPSGGDDGRHMPMSHLSRDGSLLPQRSVRFRESTVSMLSRSSTLSGEWAGKRGTSAAIEELRHGSRKASIAMGNVMRQLQDAAGGTSLGISSEDAEALQQQNAVLREALDAARQELLEMADLESTADEVVQLESRAEAAENERDEAAARLRVSTPRPQQNWDVLLELVGKQGVVQFQAALDAHRQWPTDDLALLLAGSMLHAPGAAPRSDVGVAVLDGQRDGPAAASGTDDAAAAAPYSGSHLRDHVELGLGCLRGAVAQGLLTRDAIKQAQAVQSGDVEALLEAAEDEHAEWLEQALGRPAANQEALVDFLGVTFDELRSAVQWARMSTKTRVAVVEEEASPGARELRKECVELREIVHGYKEVEQRRDAARRRREEEAVLERKNPLQQYVELLGSQEEAAWKEWLIGMGQAADVPRLFKHSGKIRNKHLSKRDTEKLVKEIWKERMADPAAAAGKACDLQEFLFQQLQKRVGIVTAVVEAGYNFLYGLFKYQWDADCELFLRILLGEVKEDVYVAQIRLQEELFAAVDKAKGQATGFIPKAGRGSSAAHEDLRTAFLAYFKVGQPGGKTLKRFDELAMDEDQEGDTVEWRKVFEEDREFNQGEFAESIRDQFLQERVEFFKALEEAVYDEAGHEEECSKEHVVRALLRVDLDMTEKTAQSTAGAIFGGDIDLLSVKAVMRKLSRGVVRRGRASSTKASVMGAAAGLKAKGKKGGALSDACLRAMEALRQDWIARELARNA</sequence>
<feature type="region of interest" description="Disordered" evidence="2">
    <location>
        <begin position="1"/>
        <end position="35"/>
    </location>
</feature>
<dbReference type="AlphaFoldDB" id="E1Z8K5"/>
<dbReference type="OrthoDB" id="261426at2759"/>
<evidence type="ECO:0008006" key="5">
    <source>
        <dbReference type="Google" id="ProtNLM"/>
    </source>
</evidence>
<gene>
    <name evidence="3" type="ORF">CHLNCDRAFT_142721</name>
</gene>
<keyword evidence="4" id="KW-1185">Reference proteome</keyword>
<dbReference type="GeneID" id="17357083"/>
<evidence type="ECO:0000256" key="1">
    <source>
        <dbReference type="SAM" id="Coils"/>
    </source>
</evidence>
<organism evidence="4">
    <name type="scientific">Chlorella variabilis</name>
    <name type="common">Green alga</name>
    <dbReference type="NCBI Taxonomy" id="554065"/>
    <lineage>
        <taxon>Eukaryota</taxon>
        <taxon>Viridiplantae</taxon>
        <taxon>Chlorophyta</taxon>
        <taxon>core chlorophytes</taxon>
        <taxon>Trebouxiophyceae</taxon>
        <taxon>Chlorellales</taxon>
        <taxon>Chlorellaceae</taxon>
        <taxon>Chlorella clade</taxon>
        <taxon>Chlorella</taxon>
    </lineage>
</organism>
<feature type="coiled-coil region" evidence="1">
    <location>
        <begin position="420"/>
        <end position="474"/>
    </location>
</feature>
<accession>E1Z8K5</accession>
<name>E1Z8K5_CHLVA</name>
<feature type="coiled-coil region" evidence="1">
    <location>
        <begin position="255"/>
        <end position="307"/>
    </location>
</feature>
<protein>
    <recommendedName>
        <fullName evidence="5">Translin-associated factor X-interacting protein 1 N-terminal domain-containing protein</fullName>
    </recommendedName>
</protein>
<keyword evidence="1" id="KW-0175">Coiled coil</keyword>
<proteinExistence type="predicted"/>
<feature type="region of interest" description="Disordered" evidence="2">
    <location>
        <begin position="60"/>
        <end position="86"/>
    </location>
</feature>